<evidence type="ECO:0000256" key="3">
    <source>
        <dbReference type="ARBA" id="ARBA00022692"/>
    </source>
</evidence>
<dbReference type="Proteomes" id="UP001144471">
    <property type="component" value="Unassembled WGS sequence"/>
</dbReference>
<dbReference type="EMBL" id="BSDY01000028">
    <property type="protein sequence ID" value="GLI57905.1"/>
    <property type="molecule type" value="Genomic_DNA"/>
</dbReference>
<feature type="transmembrane region" description="Helical" evidence="6">
    <location>
        <begin position="310"/>
        <end position="336"/>
    </location>
</feature>
<organism evidence="7 8">
    <name type="scientific">Propionigenium maris DSM 9537</name>
    <dbReference type="NCBI Taxonomy" id="1123000"/>
    <lineage>
        <taxon>Bacteria</taxon>
        <taxon>Fusobacteriati</taxon>
        <taxon>Fusobacteriota</taxon>
        <taxon>Fusobacteriia</taxon>
        <taxon>Fusobacteriales</taxon>
        <taxon>Fusobacteriaceae</taxon>
        <taxon>Propionigenium</taxon>
    </lineage>
</organism>
<dbReference type="RefSeq" id="WP_281837580.1">
    <property type="nucleotide sequence ID" value="NZ_BSDY01000028.1"/>
</dbReference>
<feature type="transmembrane region" description="Helical" evidence="6">
    <location>
        <begin position="241"/>
        <end position="260"/>
    </location>
</feature>
<accession>A0A9W6LQ42</accession>
<feature type="transmembrane region" description="Helical" evidence="6">
    <location>
        <begin position="267"/>
        <end position="290"/>
    </location>
</feature>
<reference evidence="7" key="1">
    <citation type="submission" date="2022-12" db="EMBL/GenBank/DDBJ databases">
        <title>Reference genome sequencing for broad-spectrum identification of bacterial and archaeal isolates by mass spectrometry.</title>
        <authorList>
            <person name="Sekiguchi Y."/>
            <person name="Tourlousse D.M."/>
        </authorList>
    </citation>
    <scope>NUCLEOTIDE SEQUENCE</scope>
    <source>
        <strain evidence="7">10succ1</strain>
    </source>
</reference>
<dbReference type="InterPro" id="IPR002549">
    <property type="entry name" value="AI-2E-like"/>
</dbReference>
<comment type="caution">
    <text evidence="7">The sequence shown here is derived from an EMBL/GenBank/DDBJ whole genome shotgun (WGS) entry which is preliminary data.</text>
</comment>
<feature type="transmembrane region" description="Helical" evidence="6">
    <location>
        <begin position="214"/>
        <end position="235"/>
    </location>
</feature>
<feature type="transmembrane region" description="Helical" evidence="6">
    <location>
        <begin position="156"/>
        <end position="180"/>
    </location>
</feature>
<evidence type="ECO:0000256" key="5">
    <source>
        <dbReference type="ARBA" id="ARBA00023136"/>
    </source>
</evidence>
<dbReference type="AlphaFoldDB" id="A0A9W6LQ42"/>
<dbReference type="GO" id="GO:0016020">
    <property type="term" value="C:membrane"/>
    <property type="evidence" value="ECO:0007669"/>
    <property type="project" value="UniProtKB-SubCell"/>
</dbReference>
<protein>
    <submittedName>
        <fullName evidence="7">AI-2E family transporter</fullName>
    </submittedName>
</protein>
<keyword evidence="3 6" id="KW-0812">Transmembrane</keyword>
<evidence type="ECO:0000256" key="4">
    <source>
        <dbReference type="ARBA" id="ARBA00022989"/>
    </source>
</evidence>
<evidence type="ECO:0000313" key="8">
    <source>
        <dbReference type="Proteomes" id="UP001144471"/>
    </source>
</evidence>
<name>A0A9W6LQ42_9FUSO</name>
<dbReference type="Pfam" id="PF01594">
    <property type="entry name" value="AI-2E_transport"/>
    <property type="match status" value="1"/>
</dbReference>
<proteinExistence type="inferred from homology"/>
<comment type="subcellular location">
    <subcellularLocation>
        <location evidence="1">Membrane</location>
        <topology evidence="1">Multi-pass membrane protein</topology>
    </subcellularLocation>
</comment>
<feature type="transmembrane region" description="Helical" evidence="6">
    <location>
        <begin position="34"/>
        <end position="52"/>
    </location>
</feature>
<evidence type="ECO:0000256" key="2">
    <source>
        <dbReference type="ARBA" id="ARBA00009773"/>
    </source>
</evidence>
<evidence type="ECO:0000256" key="1">
    <source>
        <dbReference type="ARBA" id="ARBA00004141"/>
    </source>
</evidence>
<keyword evidence="4 6" id="KW-1133">Transmembrane helix</keyword>
<sequence length="361" mass="38325">MNIQEQTRRVVELSLKLGTLMLLVVWSFKIIQPMLLIGVWGAIIAIGAYPAYTRLIKIFRGREALAAVSMCLALILILLLPVGMLTANAAKSLEGLAGLLEAGKVVIPPPGEELKEIPVIGESLYEGWYMASTNMMEVVKYALPHIKSMAPKVLTFAGNMGVSVFQTIISIVMAGIFLLYGRGAGRVSEKVSKVLLGDYISDFTGLAAGTIRSVVQGIIGVGVIQGLAAGIGLSLAGVPGAGIWTVLTIFICVVQLPPMIVLGPVAVYLFATGSLLTAILFSIWVLVITFGDTPLRAMLFGRGLEVPSLVIFVGTMGGVLNWGIVGLFVGAVVLALGYKFAETLITTEMGEEEQDTEIVKE</sequence>
<gene>
    <name evidence="7" type="ORF">PM10SUCC1_34190</name>
</gene>
<comment type="similarity">
    <text evidence="2">Belongs to the autoinducer-2 exporter (AI-2E) (TC 2.A.86) family.</text>
</comment>
<evidence type="ECO:0000313" key="7">
    <source>
        <dbReference type="EMBL" id="GLI57905.1"/>
    </source>
</evidence>
<keyword evidence="5 6" id="KW-0472">Membrane</keyword>
<feature type="transmembrane region" description="Helical" evidence="6">
    <location>
        <begin position="64"/>
        <end position="84"/>
    </location>
</feature>
<evidence type="ECO:0000256" key="6">
    <source>
        <dbReference type="SAM" id="Phobius"/>
    </source>
</evidence>
<keyword evidence="8" id="KW-1185">Reference proteome</keyword>